<evidence type="ECO:0000313" key="2">
    <source>
        <dbReference type="Proteomes" id="UP001159405"/>
    </source>
</evidence>
<sequence>FLFRKSIISPLKGWNSRNKRTEFRLMYEDWAIDYVKDDICLFSNEARKKGIYTQFCLPIDDQRFLELNTGDYDALICVNVFGNNHILPSALAEMCRIVVKGKLLVYTLAHELDGFLPQSCLILAKITAKEGGLRFFDIREQCMEEWENKLKEMEMEGIWETVTKEKLPVDDDDKTNAFVFKLL</sequence>
<comment type="caution">
    <text evidence="1">The sequence shown here is derived from an EMBL/GenBank/DDBJ whole genome shotgun (WGS) entry which is preliminary data.</text>
</comment>
<evidence type="ECO:0008006" key="3">
    <source>
        <dbReference type="Google" id="ProtNLM"/>
    </source>
</evidence>
<name>A0ABN8QXM7_9CNID</name>
<keyword evidence="2" id="KW-1185">Reference proteome</keyword>
<organism evidence="1 2">
    <name type="scientific">Porites lobata</name>
    <dbReference type="NCBI Taxonomy" id="104759"/>
    <lineage>
        <taxon>Eukaryota</taxon>
        <taxon>Metazoa</taxon>
        <taxon>Cnidaria</taxon>
        <taxon>Anthozoa</taxon>
        <taxon>Hexacorallia</taxon>
        <taxon>Scleractinia</taxon>
        <taxon>Fungiina</taxon>
        <taxon>Poritidae</taxon>
        <taxon>Porites</taxon>
    </lineage>
</organism>
<gene>
    <name evidence="1" type="ORF">PLOB_00010372</name>
</gene>
<dbReference type="Proteomes" id="UP001159405">
    <property type="component" value="Unassembled WGS sequence"/>
</dbReference>
<evidence type="ECO:0000313" key="1">
    <source>
        <dbReference type="EMBL" id="CAH3169882.1"/>
    </source>
</evidence>
<proteinExistence type="predicted"/>
<reference evidence="1 2" key="1">
    <citation type="submission" date="2022-05" db="EMBL/GenBank/DDBJ databases">
        <authorList>
            <consortium name="Genoscope - CEA"/>
            <person name="William W."/>
        </authorList>
    </citation>
    <scope>NUCLEOTIDE SEQUENCE [LARGE SCALE GENOMIC DNA]</scope>
</reference>
<protein>
    <recommendedName>
        <fullName evidence="3">Methyltransferase type 11 domain-containing protein</fullName>
    </recommendedName>
</protein>
<dbReference type="EMBL" id="CALNXK010000152">
    <property type="protein sequence ID" value="CAH3169882.1"/>
    <property type="molecule type" value="Genomic_DNA"/>
</dbReference>
<accession>A0ABN8QXM7</accession>
<feature type="non-terminal residue" evidence="1">
    <location>
        <position position="1"/>
    </location>
</feature>